<name>A0ABR2D1Q8_9ROSI</name>
<gene>
    <name evidence="6" type="ORF">V6N12_054894</name>
</gene>
<comment type="subunit">
    <text evidence="5">Component of the translation initiation factor 2B (eIF2B) complex which is a heterodecamer of two sets of five different subunits: alpha, beta, gamma, delta and epsilon. Subunits alpha, beta and delta comprise a regulatory subcomplex and subunits epsilon and gamma comprise a catalytic subcomplex. Within the complex, the hexameric regulatory complex resides at the center, with the two heterodimeric catalytic subcomplexes bound on opposite sides.</text>
</comment>
<dbReference type="PANTHER" id="PTHR45859">
    <property type="entry name" value="TRANSLATION INITIATION FACTOR EIF-2B SUBUNIT BETA"/>
    <property type="match status" value="1"/>
</dbReference>
<dbReference type="SUPFAM" id="SSF100950">
    <property type="entry name" value="NagB/RpiA/CoA transferase-like"/>
    <property type="match status" value="1"/>
</dbReference>
<accession>A0ABR2D1Q8</accession>
<dbReference type="InterPro" id="IPR037171">
    <property type="entry name" value="NagB/RpiA_transferase-like"/>
</dbReference>
<proteinExistence type="predicted"/>
<comment type="caution">
    <text evidence="6">The sequence shown here is derived from an EMBL/GenBank/DDBJ whole genome shotgun (WGS) entry which is preliminary data.</text>
</comment>
<keyword evidence="3" id="KW-0396">Initiation factor</keyword>
<dbReference type="EMBL" id="JBBPBM010000038">
    <property type="protein sequence ID" value="KAK8527689.1"/>
    <property type="molecule type" value="Genomic_DNA"/>
</dbReference>
<reference evidence="6 7" key="1">
    <citation type="journal article" date="2024" name="G3 (Bethesda)">
        <title>Genome assembly of Hibiscus sabdariffa L. provides insights into metabolisms of medicinal natural products.</title>
        <authorList>
            <person name="Kim T."/>
        </authorList>
    </citation>
    <scope>NUCLEOTIDE SEQUENCE [LARGE SCALE GENOMIC DNA]</scope>
    <source>
        <strain evidence="6">TK-2024</strain>
        <tissue evidence="6">Old leaves</tissue>
    </source>
</reference>
<dbReference type="PANTHER" id="PTHR45859:SF1">
    <property type="entry name" value="TRANSLATION INITIATION FACTOR EIF-2B SUBUNIT BETA"/>
    <property type="match status" value="1"/>
</dbReference>
<dbReference type="Gene3D" id="3.40.50.10470">
    <property type="entry name" value="Translation initiation factor eif-2b, domain 2"/>
    <property type="match status" value="1"/>
</dbReference>
<keyword evidence="2" id="KW-0963">Cytoplasm</keyword>
<evidence type="ECO:0000256" key="5">
    <source>
        <dbReference type="ARBA" id="ARBA00046432"/>
    </source>
</evidence>
<keyword evidence="7" id="KW-1185">Reference proteome</keyword>
<comment type="subcellular location">
    <subcellularLocation>
        <location evidence="1">Cytoplasm</location>
        <location evidence="1">Cytosol</location>
    </subcellularLocation>
</comment>
<protein>
    <submittedName>
        <fullName evidence="6">Uncharacterized protein</fullName>
    </submittedName>
</protein>
<dbReference type="InterPro" id="IPR051855">
    <property type="entry name" value="eIF2B_beta_subunit"/>
</dbReference>
<evidence type="ECO:0000313" key="7">
    <source>
        <dbReference type="Proteomes" id="UP001472677"/>
    </source>
</evidence>
<evidence type="ECO:0000256" key="4">
    <source>
        <dbReference type="ARBA" id="ARBA00022917"/>
    </source>
</evidence>
<evidence type="ECO:0000256" key="2">
    <source>
        <dbReference type="ARBA" id="ARBA00022490"/>
    </source>
</evidence>
<dbReference type="Proteomes" id="UP001472677">
    <property type="component" value="Unassembled WGS sequence"/>
</dbReference>
<sequence length="75" mass="8305">MLSAVPFVVDAGCHKLCPVYRNNPEVLVNEMRPSELLDVGEFSDCMHYGIGSDALLLHVSNPAFNYVRPELVNLS</sequence>
<keyword evidence="4" id="KW-0648">Protein biosynthesis</keyword>
<dbReference type="InterPro" id="IPR042529">
    <property type="entry name" value="IF_2B-like_C"/>
</dbReference>
<evidence type="ECO:0000256" key="1">
    <source>
        <dbReference type="ARBA" id="ARBA00004514"/>
    </source>
</evidence>
<evidence type="ECO:0000313" key="6">
    <source>
        <dbReference type="EMBL" id="KAK8527689.1"/>
    </source>
</evidence>
<organism evidence="6 7">
    <name type="scientific">Hibiscus sabdariffa</name>
    <name type="common">roselle</name>
    <dbReference type="NCBI Taxonomy" id="183260"/>
    <lineage>
        <taxon>Eukaryota</taxon>
        <taxon>Viridiplantae</taxon>
        <taxon>Streptophyta</taxon>
        <taxon>Embryophyta</taxon>
        <taxon>Tracheophyta</taxon>
        <taxon>Spermatophyta</taxon>
        <taxon>Magnoliopsida</taxon>
        <taxon>eudicotyledons</taxon>
        <taxon>Gunneridae</taxon>
        <taxon>Pentapetalae</taxon>
        <taxon>rosids</taxon>
        <taxon>malvids</taxon>
        <taxon>Malvales</taxon>
        <taxon>Malvaceae</taxon>
        <taxon>Malvoideae</taxon>
        <taxon>Hibiscus</taxon>
    </lineage>
</organism>
<evidence type="ECO:0000256" key="3">
    <source>
        <dbReference type="ARBA" id="ARBA00022540"/>
    </source>
</evidence>